<proteinExistence type="predicted"/>
<gene>
    <name evidence="2" type="ORF">ACN38_g11096</name>
</gene>
<name>A0A0M9WBF3_9EURO</name>
<dbReference type="Proteomes" id="UP000037696">
    <property type="component" value="Unassembled WGS sequence"/>
</dbReference>
<accession>A0A0M9WBF3</accession>
<feature type="region of interest" description="Disordered" evidence="1">
    <location>
        <begin position="1"/>
        <end position="89"/>
    </location>
</feature>
<reference evidence="2 3" key="1">
    <citation type="submission" date="2015-08" db="EMBL/GenBank/DDBJ databases">
        <title>Genome sequencing of Penicillium nordicum.</title>
        <authorList>
            <person name="Nguyen H.D."/>
            <person name="Seifert K.A."/>
        </authorList>
    </citation>
    <scope>NUCLEOTIDE SEQUENCE [LARGE SCALE GENOMIC DNA]</scope>
    <source>
        <strain evidence="2 3">DAOMC 185683</strain>
    </source>
</reference>
<protein>
    <submittedName>
        <fullName evidence="2">Uncharacterized protein</fullName>
    </submittedName>
</protein>
<evidence type="ECO:0000256" key="1">
    <source>
        <dbReference type="SAM" id="MobiDB-lite"/>
    </source>
</evidence>
<sequence>MSQPTSSPAKKLKSWLRIGKKTQGGQSGQSGQTGQTGQRGQGGDGSDDSNDPRSTPESSKRKRTGEVDPKTTHKRTRSSPDLPETPRTARMYTNNALSNINTDRISILYITPPREKIDRYQATGAQFEEWMANTNTAGPACPVIQSTLTLDTLIQGNPPQKPEFNNYKAVGSQLMYPLTNIAL</sequence>
<evidence type="ECO:0000313" key="2">
    <source>
        <dbReference type="EMBL" id="KOS38093.1"/>
    </source>
</evidence>
<feature type="compositionally biased region" description="Basic residues" evidence="1">
    <location>
        <begin position="10"/>
        <end position="20"/>
    </location>
</feature>
<dbReference type="EMBL" id="LHQQ01000272">
    <property type="protein sequence ID" value="KOS38093.1"/>
    <property type="molecule type" value="Genomic_DNA"/>
</dbReference>
<keyword evidence="3" id="KW-1185">Reference proteome</keyword>
<comment type="caution">
    <text evidence="2">The sequence shown here is derived from an EMBL/GenBank/DDBJ whole genome shotgun (WGS) entry which is preliminary data.</text>
</comment>
<organism evidence="2 3">
    <name type="scientific">Penicillium nordicum</name>
    <dbReference type="NCBI Taxonomy" id="229535"/>
    <lineage>
        <taxon>Eukaryota</taxon>
        <taxon>Fungi</taxon>
        <taxon>Dikarya</taxon>
        <taxon>Ascomycota</taxon>
        <taxon>Pezizomycotina</taxon>
        <taxon>Eurotiomycetes</taxon>
        <taxon>Eurotiomycetidae</taxon>
        <taxon>Eurotiales</taxon>
        <taxon>Aspergillaceae</taxon>
        <taxon>Penicillium</taxon>
    </lineage>
</organism>
<dbReference type="OrthoDB" id="4360259at2759"/>
<evidence type="ECO:0000313" key="3">
    <source>
        <dbReference type="Proteomes" id="UP000037696"/>
    </source>
</evidence>
<dbReference type="AlphaFoldDB" id="A0A0M9WBF3"/>